<evidence type="ECO:0000313" key="15">
    <source>
        <dbReference type="Proteomes" id="UP000446866"/>
    </source>
</evidence>
<reference evidence="14 15" key="1">
    <citation type="submission" date="2018-08" db="EMBL/GenBank/DDBJ databases">
        <title>Murine metabolic-syndrome-specific gut microbial biobank.</title>
        <authorList>
            <person name="Liu C."/>
        </authorList>
    </citation>
    <scope>NUCLEOTIDE SEQUENCE [LARGE SCALE GENOMIC DNA]</scope>
    <source>
        <strain evidence="14 15">28</strain>
    </source>
</reference>
<sequence>MSQILYNIKQAFVQIGRNKAMSLASVFAITAMMLILGLFFVITVNINLFTEMVKSDYDQVEIFLLDETTTEEAQDIMDKIEGRKGVEKVEYRTKEDALNIMKSRWGESSYLLDSLGNNPLPNSVLITVDTLESAGAVTDYAASLDGVEDVKYYQETVEKLTKVTGFLQIAALIIMAFLVVVSIVVVSNTIKLTVFARSREISIMKYVGATNWFIRGPFLAEGIIIGILASMVSAGITFGIYSKIVDLIGTQVMTILSSPLVPAGYLAVNLICIFLAMGISIGAWGSIISMRRFLDT</sequence>
<evidence type="ECO:0000256" key="6">
    <source>
        <dbReference type="ARBA" id="ARBA00022692"/>
    </source>
</evidence>
<comment type="function">
    <text evidence="10">Part of the ABC transporter FtsEX involved in asymmetric cellular division facilitating the initiation of sporulation.</text>
</comment>
<dbReference type="InterPro" id="IPR003838">
    <property type="entry name" value="ABC3_permease_C"/>
</dbReference>
<evidence type="ECO:0000259" key="12">
    <source>
        <dbReference type="Pfam" id="PF02687"/>
    </source>
</evidence>
<feature type="transmembrane region" description="Helical" evidence="11">
    <location>
        <begin position="217"/>
        <end position="241"/>
    </location>
</feature>
<evidence type="ECO:0000256" key="4">
    <source>
        <dbReference type="ARBA" id="ARBA00022475"/>
    </source>
</evidence>
<dbReference type="AlphaFoldDB" id="A0A845QHP0"/>
<keyword evidence="5 10" id="KW-0132">Cell division</keyword>
<evidence type="ECO:0000256" key="5">
    <source>
        <dbReference type="ARBA" id="ARBA00022618"/>
    </source>
</evidence>
<dbReference type="PIRSF" id="PIRSF003097">
    <property type="entry name" value="FtsX"/>
    <property type="match status" value="1"/>
</dbReference>
<dbReference type="Pfam" id="PF02687">
    <property type="entry name" value="FtsX"/>
    <property type="match status" value="1"/>
</dbReference>
<evidence type="ECO:0000256" key="11">
    <source>
        <dbReference type="SAM" id="Phobius"/>
    </source>
</evidence>
<dbReference type="Pfam" id="PF18075">
    <property type="entry name" value="FtsX_ECD"/>
    <property type="match status" value="1"/>
</dbReference>
<accession>A0A845QHP0</accession>
<dbReference type="Gene3D" id="3.30.70.3040">
    <property type="match status" value="1"/>
</dbReference>
<dbReference type="Proteomes" id="UP000446866">
    <property type="component" value="Unassembled WGS sequence"/>
</dbReference>
<dbReference type="InterPro" id="IPR040690">
    <property type="entry name" value="FtsX_ECD"/>
</dbReference>
<dbReference type="EMBL" id="QXWK01000001">
    <property type="protein sequence ID" value="NBH60425.1"/>
    <property type="molecule type" value="Genomic_DNA"/>
</dbReference>
<proteinExistence type="inferred from homology"/>
<protein>
    <recommendedName>
        <fullName evidence="3 10">Cell division protein FtsX</fullName>
    </recommendedName>
</protein>
<organism evidence="14 15">
    <name type="scientific">Anaerotruncus colihominis</name>
    <dbReference type="NCBI Taxonomy" id="169435"/>
    <lineage>
        <taxon>Bacteria</taxon>
        <taxon>Bacillati</taxon>
        <taxon>Bacillota</taxon>
        <taxon>Clostridia</taxon>
        <taxon>Eubacteriales</taxon>
        <taxon>Oscillospiraceae</taxon>
        <taxon>Anaerotruncus</taxon>
    </lineage>
</organism>
<dbReference type="InterPro" id="IPR058204">
    <property type="entry name" value="FtsX_firmicutes-type"/>
</dbReference>
<dbReference type="RefSeq" id="WP_160200711.1">
    <property type="nucleotide sequence ID" value="NZ_QXWK01000001.1"/>
</dbReference>
<keyword evidence="15" id="KW-1185">Reference proteome</keyword>
<comment type="subcellular location">
    <subcellularLocation>
        <location evidence="1">Cell membrane</location>
        <topology evidence="1">Multi-pass membrane protein</topology>
    </subcellularLocation>
</comment>
<evidence type="ECO:0000259" key="13">
    <source>
        <dbReference type="Pfam" id="PF18075"/>
    </source>
</evidence>
<evidence type="ECO:0000256" key="2">
    <source>
        <dbReference type="ARBA" id="ARBA00007379"/>
    </source>
</evidence>
<keyword evidence="4 10" id="KW-1003">Cell membrane</keyword>
<comment type="similarity">
    <text evidence="2 10">Belongs to the ABC-4 integral membrane protein family. FtsX subfamily.</text>
</comment>
<feature type="domain" description="FtsX extracellular" evidence="13">
    <location>
        <begin position="59"/>
        <end position="150"/>
    </location>
</feature>
<evidence type="ECO:0000256" key="9">
    <source>
        <dbReference type="ARBA" id="ARBA00023306"/>
    </source>
</evidence>
<evidence type="ECO:0000256" key="8">
    <source>
        <dbReference type="ARBA" id="ARBA00023136"/>
    </source>
</evidence>
<evidence type="ECO:0000256" key="1">
    <source>
        <dbReference type="ARBA" id="ARBA00004651"/>
    </source>
</evidence>
<feature type="transmembrane region" description="Helical" evidence="11">
    <location>
        <begin position="261"/>
        <end position="284"/>
    </location>
</feature>
<dbReference type="PANTHER" id="PTHR47755:SF1">
    <property type="entry name" value="CELL DIVISION PROTEIN FTSX"/>
    <property type="match status" value="1"/>
</dbReference>
<dbReference type="NCBIfam" id="NF038347">
    <property type="entry name" value="FtsX_Gpos"/>
    <property type="match status" value="1"/>
</dbReference>
<dbReference type="GO" id="GO:0051301">
    <property type="term" value="P:cell division"/>
    <property type="evidence" value="ECO:0007669"/>
    <property type="project" value="UniProtKB-KW"/>
</dbReference>
<dbReference type="PANTHER" id="PTHR47755">
    <property type="entry name" value="CELL DIVISION PROTEIN FTSX"/>
    <property type="match status" value="1"/>
</dbReference>
<keyword evidence="6 11" id="KW-0812">Transmembrane</keyword>
<evidence type="ECO:0000256" key="10">
    <source>
        <dbReference type="PIRNR" id="PIRNR003097"/>
    </source>
</evidence>
<feature type="domain" description="ABC3 transporter permease C-terminal" evidence="12">
    <location>
        <begin position="173"/>
        <end position="289"/>
    </location>
</feature>
<evidence type="ECO:0000256" key="7">
    <source>
        <dbReference type="ARBA" id="ARBA00022989"/>
    </source>
</evidence>
<keyword evidence="9 10" id="KW-0131">Cell cycle</keyword>
<evidence type="ECO:0000256" key="3">
    <source>
        <dbReference type="ARBA" id="ARBA00021907"/>
    </source>
</evidence>
<dbReference type="GO" id="GO:0005886">
    <property type="term" value="C:plasma membrane"/>
    <property type="evidence" value="ECO:0007669"/>
    <property type="project" value="UniProtKB-SubCell"/>
</dbReference>
<keyword evidence="7 11" id="KW-1133">Transmembrane helix</keyword>
<dbReference type="InterPro" id="IPR004513">
    <property type="entry name" value="FtsX"/>
</dbReference>
<gene>
    <name evidence="14" type="ORF">D0435_01880</name>
</gene>
<keyword evidence="8 10" id="KW-0472">Membrane</keyword>
<name>A0A845QHP0_9FIRM</name>
<feature type="transmembrane region" description="Helical" evidence="11">
    <location>
        <begin position="169"/>
        <end position="196"/>
    </location>
</feature>
<feature type="transmembrane region" description="Helical" evidence="11">
    <location>
        <begin position="21"/>
        <end position="42"/>
    </location>
</feature>
<evidence type="ECO:0000313" key="14">
    <source>
        <dbReference type="EMBL" id="NBH60425.1"/>
    </source>
</evidence>
<comment type="caution">
    <text evidence="14">The sequence shown here is derived from an EMBL/GenBank/DDBJ whole genome shotgun (WGS) entry which is preliminary data.</text>
</comment>